<dbReference type="InterPro" id="IPR003790">
    <property type="entry name" value="GHL10"/>
</dbReference>
<dbReference type="PROSITE" id="PS51257">
    <property type="entry name" value="PROKAR_LIPOPROTEIN"/>
    <property type="match status" value="1"/>
</dbReference>
<name>A0A1V6LQ10_9FLAO</name>
<evidence type="ECO:0000313" key="4">
    <source>
        <dbReference type="EMBL" id="OQD42285.1"/>
    </source>
</evidence>
<dbReference type="AlphaFoldDB" id="A0A1V6LQ10"/>
<accession>A0A1V6LQ10</accession>
<evidence type="ECO:0000256" key="2">
    <source>
        <dbReference type="SAM" id="SignalP"/>
    </source>
</evidence>
<dbReference type="InterPro" id="IPR052177">
    <property type="entry name" value="Divisome_Glycosyl_Hydrolase"/>
</dbReference>
<organism evidence="4 5">
    <name type="scientific">Croceivirga radicis</name>
    <dbReference type="NCBI Taxonomy" id="1929488"/>
    <lineage>
        <taxon>Bacteria</taxon>
        <taxon>Pseudomonadati</taxon>
        <taxon>Bacteroidota</taxon>
        <taxon>Flavobacteriia</taxon>
        <taxon>Flavobacteriales</taxon>
        <taxon>Flavobacteriaceae</taxon>
        <taxon>Croceivirga</taxon>
    </lineage>
</organism>
<keyword evidence="4" id="KW-0378">Hydrolase</keyword>
<dbReference type="PANTHER" id="PTHR43405:SF1">
    <property type="entry name" value="GLYCOSYL HYDROLASE DIGH"/>
    <property type="match status" value="1"/>
</dbReference>
<evidence type="ECO:0000313" key="5">
    <source>
        <dbReference type="Proteomes" id="UP000191680"/>
    </source>
</evidence>
<sequence length="501" mass="57618">MRKLLPISVLLFFAVSCSTFKAVPSGTTEFRGIWIASVANIDWPKNGNDGLAKKKKDYLELLSFYKALNFNAAIVQIRTAGDALYPTKLAPWSRYLTGTEGNPPKDTTDILPWLIEQTHAHGMEFHAWLNPYRATMSLDTSTLAPTHDFYRHRNWMVPYGTKFYYNPGLPEVQEHLVSIMEEVVSRYQVDAIHFDDYFYPYTIKDEIFNDSLAYKAHALPNQSLAEWRRSNVDSLLKKVNVRIKNSKPWVHFGISPFGVWKNKTTDTKGSLTEAGQTTYENLFADPLLWDKEGYIDYLIPQLYWSLDNKPASYNILTDWWASNIENINLYIGNGPYKIYNNADKAWDNPLELPKQLNKTRATKRIDGNAFFSAKSLTANKETIVKTLKKKVYKHKALTPALSKLYEVTLPLKIAIKEVKKKDDGYIVEYVSDTDLKQVIYLKKPELTSKNIIGKQYLNPSDSFYVPRNIVKGKKKCYVVFRTKYGQPSQLIPINLTSTHEK</sequence>
<dbReference type="Proteomes" id="UP000191680">
    <property type="component" value="Unassembled WGS sequence"/>
</dbReference>
<dbReference type="OrthoDB" id="9773203at2"/>
<dbReference type="SUPFAM" id="SSF51445">
    <property type="entry name" value="(Trans)glycosidases"/>
    <property type="match status" value="1"/>
</dbReference>
<dbReference type="InterPro" id="IPR017853">
    <property type="entry name" value="GH"/>
</dbReference>
<dbReference type="Gene3D" id="3.20.20.80">
    <property type="entry name" value="Glycosidases"/>
    <property type="match status" value="1"/>
</dbReference>
<evidence type="ECO:0000259" key="3">
    <source>
        <dbReference type="Pfam" id="PF02638"/>
    </source>
</evidence>
<evidence type="ECO:0000256" key="1">
    <source>
        <dbReference type="ARBA" id="ARBA00022729"/>
    </source>
</evidence>
<protein>
    <submittedName>
        <fullName evidence="4">Glycosyl hydrolase</fullName>
    </submittedName>
</protein>
<feature type="domain" description="Glycosyl hydrolase-like 10" evidence="3">
    <location>
        <begin position="29"/>
        <end position="346"/>
    </location>
</feature>
<dbReference type="EMBL" id="MTBC01000007">
    <property type="protein sequence ID" value="OQD42285.1"/>
    <property type="molecule type" value="Genomic_DNA"/>
</dbReference>
<dbReference type="PANTHER" id="PTHR43405">
    <property type="entry name" value="GLYCOSYL HYDROLASE DIGH"/>
    <property type="match status" value="1"/>
</dbReference>
<comment type="caution">
    <text evidence="4">The sequence shown here is derived from an EMBL/GenBank/DDBJ whole genome shotgun (WGS) entry which is preliminary data.</text>
</comment>
<reference evidence="4 5" key="1">
    <citation type="submission" date="2016-12" db="EMBL/GenBank/DDBJ databases">
        <authorList>
            <person name="Song W.-J."/>
            <person name="Kurnit D.M."/>
        </authorList>
    </citation>
    <scope>NUCLEOTIDE SEQUENCE [LARGE SCALE GENOMIC DNA]</scope>
    <source>
        <strain evidence="4 5">HSG9</strain>
    </source>
</reference>
<proteinExistence type="predicted"/>
<dbReference type="Pfam" id="PF02638">
    <property type="entry name" value="GHL10"/>
    <property type="match status" value="1"/>
</dbReference>
<dbReference type="GO" id="GO:0016787">
    <property type="term" value="F:hydrolase activity"/>
    <property type="evidence" value="ECO:0007669"/>
    <property type="project" value="UniProtKB-KW"/>
</dbReference>
<dbReference type="RefSeq" id="WP_080319311.1">
    <property type="nucleotide sequence ID" value="NZ_MTBC01000007.1"/>
</dbReference>
<keyword evidence="1 2" id="KW-0732">Signal</keyword>
<keyword evidence="5" id="KW-1185">Reference proteome</keyword>
<feature type="signal peptide" evidence="2">
    <location>
        <begin position="1"/>
        <end position="21"/>
    </location>
</feature>
<feature type="chain" id="PRO_5012438359" evidence="2">
    <location>
        <begin position="22"/>
        <end position="501"/>
    </location>
</feature>
<gene>
    <name evidence="4" type="ORF">BUL40_10980</name>
</gene>